<feature type="compositionally biased region" description="Polar residues" evidence="1">
    <location>
        <begin position="1"/>
        <end position="11"/>
    </location>
</feature>
<keyword evidence="3" id="KW-1185">Reference proteome</keyword>
<organism evidence="2 3">
    <name type="scientific">Dacryopinax primogenitus (strain DJM 731)</name>
    <name type="common">Brown rot fungus</name>
    <dbReference type="NCBI Taxonomy" id="1858805"/>
    <lineage>
        <taxon>Eukaryota</taxon>
        <taxon>Fungi</taxon>
        <taxon>Dikarya</taxon>
        <taxon>Basidiomycota</taxon>
        <taxon>Agaricomycotina</taxon>
        <taxon>Dacrymycetes</taxon>
        <taxon>Dacrymycetales</taxon>
        <taxon>Dacrymycetaceae</taxon>
        <taxon>Dacryopinax</taxon>
    </lineage>
</organism>
<dbReference type="Proteomes" id="UP000030653">
    <property type="component" value="Unassembled WGS sequence"/>
</dbReference>
<reference evidence="2 3" key="1">
    <citation type="journal article" date="2012" name="Science">
        <title>The Paleozoic origin of enzymatic lignin decomposition reconstructed from 31 fungal genomes.</title>
        <authorList>
            <person name="Floudas D."/>
            <person name="Binder M."/>
            <person name="Riley R."/>
            <person name="Barry K."/>
            <person name="Blanchette R.A."/>
            <person name="Henrissat B."/>
            <person name="Martinez A.T."/>
            <person name="Otillar R."/>
            <person name="Spatafora J.W."/>
            <person name="Yadav J.S."/>
            <person name="Aerts A."/>
            <person name="Benoit I."/>
            <person name="Boyd A."/>
            <person name="Carlson A."/>
            <person name="Copeland A."/>
            <person name="Coutinho P.M."/>
            <person name="de Vries R.P."/>
            <person name="Ferreira P."/>
            <person name="Findley K."/>
            <person name="Foster B."/>
            <person name="Gaskell J."/>
            <person name="Glotzer D."/>
            <person name="Gorecki P."/>
            <person name="Heitman J."/>
            <person name="Hesse C."/>
            <person name="Hori C."/>
            <person name="Igarashi K."/>
            <person name="Jurgens J.A."/>
            <person name="Kallen N."/>
            <person name="Kersten P."/>
            <person name="Kohler A."/>
            <person name="Kuees U."/>
            <person name="Kumar T.K.A."/>
            <person name="Kuo A."/>
            <person name="LaButti K."/>
            <person name="Larrondo L.F."/>
            <person name="Lindquist E."/>
            <person name="Ling A."/>
            <person name="Lombard V."/>
            <person name="Lucas S."/>
            <person name="Lundell T."/>
            <person name="Martin R."/>
            <person name="McLaughlin D.J."/>
            <person name="Morgenstern I."/>
            <person name="Morin E."/>
            <person name="Murat C."/>
            <person name="Nagy L.G."/>
            <person name="Nolan M."/>
            <person name="Ohm R.A."/>
            <person name="Patyshakuliyeva A."/>
            <person name="Rokas A."/>
            <person name="Ruiz-Duenas F.J."/>
            <person name="Sabat G."/>
            <person name="Salamov A."/>
            <person name="Samejima M."/>
            <person name="Schmutz J."/>
            <person name="Slot J.C."/>
            <person name="St John F."/>
            <person name="Stenlid J."/>
            <person name="Sun H."/>
            <person name="Sun S."/>
            <person name="Syed K."/>
            <person name="Tsang A."/>
            <person name="Wiebenga A."/>
            <person name="Young D."/>
            <person name="Pisabarro A."/>
            <person name="Eastwood D.C."/>
            <person name="Martin F."/>
            <person name="Cullen D."/>
            <person name="Grigoriev I.V."/>
            <person name="Hibbett D.S."/>
        </authorList>
    </citation>
    <scope>NUCLEOTIDE SEQUENCE [LARGE SCALE GENOMIC DNA]</scope>
    <source>
        <strain evidence="2 3">DJM-731 SS1</strain>
    </source>
</reference>
<sequence length="494" mass="52923">MFTRITSSFRRTSLPLPQPTQSQYAPPPAPDGTLSTLSPAQPALEPHPETDDLPIYISPSELARSVHTFALKTNGEPWLSLSLSSSAGQATSHPLFFDTAVFQGNVTLILGKELQLQTITLLLEGFTRTAGSEQKTFLSLSTLLFPPSEPAPGDSTKLTQGTHAFPFDFALPPTVTVPYEGGTVIAPLPPTYSTKGFPAFLEYQLTVVVHRGALRVDNTLSTTVVYLPRSRPKPPSPARQLAYQNLTQPPGPEEDPEGWAEVGTELRGRMFGSLEIGVRCTMHLARPLCYARGTPIPFLITFLSPQPQASQALDLLTQPSNLKLTLEQIVTVGPDALRTKNALQSQGNPSNTFGRIVAVARGGVVLPDQPGPGAGAGERRIRGEIPVPRELKPSFTFVRFTLSYKINLLLDAVGFLPEKHTHAVLSQQVAITTDLPRGPRQPPPVPSSGGKRSSVDGPGPGNGLGGPGGTSGDTVNLLLLGNQRYMQHHHAGPQ</sequence>
<dbReference type="InterPro" id="IPR014752">
    <property type="entry name" value="Arrestin-like_C"/>
</dbReference>
<dbReference type="STRING" id="1858805.M5G9X2"/>
<gene>
    <name evidence="2" type="ORF">DACRYDRAFT_104999</name>
</gene>
<dbReference type="GeneID" id="63683076"/>
<feature type="region of interest" description="Disordered" evidence="1">
    <location>
        <begin position="1"/>
        <end position="53"/>
    </location>
</feature>
<dbReference type="EMBL" id="JH795857">
    <property type="protein sequence ID" value="EJU05115.1"/>
    <property type="molecule type" value="Genomic_DNA"/>
</dbReference>
<protein>
    <recommendedName>
        <fullName evidence="4">Arrestin-like N-terminal domain-containing protein</fullName>
    </recommendedName>
</protein>
<name>M5G9X2_DACPD</name>
<feature type="region of interest" description="Disordered" evidence="1">
    <location>
        <begin position="431"/>
        <end position="482"/>
    </location>
</feature>
<feature type="region of interest" description="Disordered" evidence="1">
    <location>
        <begin position="228"/>
        <end position="259"/>
    </location>
</feature>
<dbReference type="OMA" id="PREPTEH"/>
<accession>M5G9X2</accession>
<evidence type="ECO:0000256" key="1">
    <source>
        <dbReference type="SAM" id="MobiDB-lite"/>
    </source>
</evidence>
<evidence type="ECO:0000313" key="2">
    <source>
        <dbReference type="EMBL" id="EJU05115.1"/>
    </source>
</evidence>
<dbReference type="Gene3D" id="2.60.40.640">
    <property type="match status" value="1"/>
</dbReference>
<evidence type="ECO:0008006" key="4">
    <source>
        <dbReference type="Google" id="ProtNLM"/>
    </source>
</evidence>
<dbReference type="AlphaFoldDB" id="M5G9X2"/>
<proteinExistence type="predicted"/>
<feature type="compositionally biased region" description="Gly residues" evidence="1">
    <location>
        <begin position="458"/>
        <end position="471"/>
    </location>
</feature>
<dbReference type="RefSeq" id="XP_040632009.1">
    <property type="nucleotide sequence ID" value="XM_040768014.1"/>
</dbReference>
<dbReference type="HOGENOM" id="CLU_025691_0_0_1"/>
<evidence type="ECO:0000313" key="3">
    <source>
        <dbReference type="Proteomes" id="UP000030653"/>
    </source>
</evidence>
<dbReference type="OrthoDB" id="2333384at2759"/>